<name>A0AAW7XC41_9GAMM</name>
<comment type="caution">
    <text evidence="1">The sequence shown here is derived from an EMBL/GenBank/DDBJ whole genome shotgun (WGS) entry which is preliminary data.</text>
</comment>
<dbReference type="Proteomes" id="UP001169760">
    <property type="component" value="Unassembled WGS sequence"/>
</dbReference>
<evidence type="ECO:0000313" key="2">
    <source>
        <dbReference type="Proteomes" id="UP001169760"/>
    </source>
</evidence>
<organism evidence="1 2">
    <name type="scientific">Saccharophagus degradans</name>
    <dbReference type="NCBI Taxonomy" id="86304"/>
    <lineage>
        <taxon>Bacteria</taxon>
        <taxon>Pseudomonadati</taxon>
        <taxon>Pseudomonadota</taxon>
        <taxon>Gammaproteobacteria</taxon>
        <taxon>Cellvibrionales</taxon>
        <taxon>Cellvibrionaceae</taxon>
        <taxon>Saccharophagus</taxon>
    </lineage>
</organism>
<dbReference type="AlphaFoldDB" id="A0AAW7XC41"/>
<accession>A0AAW7XC41</accession>
<sequence length="925" mass="101385">MTSLHTSLAEISSEYTIFEKDQILTEDQLNSVTQYLDDQDRLSRIHLTGVGLVCGLNVRRSGNTISLTQGLGITTDGDLVQLASNKSFNRFKAYSSEAPKYPPFFDEDDNRIALFELVETGVTDVLAQPLANFQATSGINFNNATALLLVESYVKDHDLCSGTDCDNHSQQYVSQLKLLLLSPTDAESLATVLPTAQSAAKALQPLWADRVKITPSLNTRSEWNEAFATAIKQTQARIQKELPTLWSNCGFLFDKYFDSDPTTAWSATLSDLAARFVNTNTHLQYYNAFLTDIIHCWNELIELLITQTSWCVPQVSGFPKHLLLGDVVAANGNSNNNTNSNESDSAANNLSRRTAFYPAVANGLSNTLDEAAFLIHKISALIESFAPATANTLRVTPSYAAGGLQEKAIPCYYNATTGGSLPKYWNYKLYQLGKSAYSYGYKANSYGAQGPASSPLNAEFNQYDFFRVEGHFGQPFETIYASVEKLIADNNLPFSVYGVLLDGDKTKLRGKRGKGFTDLDRLHRLARADLTYRIEDVKQVGNNFKTNIFQSVDAGLIRNDAAGSDAPAVKEIASAKNTALTGKTNAALSKLNKSYIEFKKDKSWLDDVEEIKSIAGQFKADLSKVTATPHATAFDGMIVGTAPDWINWLDILIDDKNDKADDARVITNFVKAHPGLQPACGVVRGGTLVLVYDSNGNVVGDLMLSHHVEDAQDEPSEPPLVRPRPPITTDIIPGIKIIPSFDHLLIDKLNIFKADFDKEIQFKFDATTFYGEAMKESLTIVKDMYRMDANTAVGKEAALADGYLDAKKGLIESKGKYISYLDRELEKTTLPPQERDELVKIKETVQEDLANEITETAKYIENTNKPVTQGSDSAKVLVTMETTSLAIAGNTKAEGVLKTGLAGVGTSTNVPPEFAGAIGRITGRF</sequence>
<dbReference type="RefSeq" id="WP_303493495.1">
    <property type="nucleotide sequence ID" value="NZ_JAUOPB010000012.1"/>
</dbReference>
<dbReference type="EMBL" id="JAUOPB010000012">
    <property type="protein sequence ID" value="MDO6423987.1"/>
    <property type="molecule type" value="Genomic_DNA"/>
</dbReference>
<gene>
    <name evidence="1" type="ORF">Q4521_16000</name>
</gene>
<proteinExistence type="predicted"/>
<evidence type="ECO:0000313" key="1">
    <source>
        <dbReference type="EMBL" id="MDO6423987.1"/>
    </source>
</evidence>
<reference evidence="1" key="1">
    <citation type="submission" date="2023-07" db="EMBL/GenBank/DDBJ databases">
        <title>Genome content predicts the carbon catabolic preferences of heterotrophic bacteria.</title>
        <authorList>
            <person name="Gralka M."/>
        </authorList>
    </citation>
    <scope>NUCLEOTIDE SEQUENCE</scope>
    <source>
        <strain evidence="1">I3M17_2</strain>
    </source>
</reference>
<protein>
    <submittedName>
        <fullName evidence="1">Uncharacterized protein</fullName>
    </submittedName>
</protein>